<protein>
    <submittedName>
        <fullName evidence="1">Uncharacterized protein</fullName>
    </submittedName>
</protein>
<reference evidence="1 2" key="1">
    <citation type="journal article" date="2016" name="Front. Microbiol.">
        <title>Genome and transcriptome sequences reveal the specific parasitism of the nematophagous Purpureocillium lilacinum 36-1.</title>
        <authorList>
            <person name="Xie J."/>
            <person name="Li S."/>
            <person name="Mo C."/>
            <person name="Xiao X."/>
            <person name="Peng D."/>
            <person name="Wang G."/>
            <person name="Xiao Y."/>
        </authorList>
    </citation>
    <scope>NUCLEOTIDE SEQUENCE [LARGE SCALE GENOMIC DNA]</scope>
    <source>
        <strain evidence="1 2">36-1</strain>
    </source>
</reference>
<evidence type="ECO:0000313" key="1">
    <source>
        <dbReference type="EMBL" id="PWI64531.1"/>
    </source>
</evidence>
<proteinExistence type="predicted"/>
<sequence>MSWTSPPLPAPAFLNLRRFDTLPAISSRAEFTGRAIPGKQGLATTVEAREVNLDRSLTFSLFAQGGASTGFHVDSPDGTRMVKFADEGDNWAPDNVVAIVLEPGDTLIMPSAQLLPHAVLKSADSRMTGGMLMDAHRISESIEKLLWTTTRPLVSD</sequence>
<comment type="caution">
    <text evidence="1">The sequence shown here is derived from an EMBL/GenBank/DDBJ whole genome shotgun (WGS) entry which is preliminary data.</text>
</comment>
<accession>A0A2U3DQK4</accession>
<evidence type="ECO:0000313" key="2">
    <source>
        <dbReference type="Proteomes" id="UP000245956"/>
    </source>
</evidence>
<dbReference type="AlphaFoldDB" id="A0A2U3DQK4"/>
<dbReference type="Proteomes" id="UP000245956">
    <property type="component" value="Unassembled WGS sequence"/>
</dbReference>
<dbReference type="EMBL" id="LCWV01000056">
    <property type="protein sequence ID" value="PWI64531.1"/>
    <property type="molecule type" value="Genomic_DNA"/>
</dbReference>
<name>A0A2U3DQK4_PURLI</name>
<gene>
    <name evidence="1" type="ORF">PCL_09580</name>
</gene>
<organism evidence="1 2">
    <name type="scientific">Purpureocillium lilacinum</name>
    <name type="common">Paecilomyces lilacinus</name>
    <dbReference type="NCBI Taxonomy" id="33203"/>
    <lineage>
        <taxon>Eukaryota</taxon>
        <taxon>Fungi</taxon>
        <taxon>Dikarya</taxon>
        <taxon>Ascomycota</taxon>
        <taxon>Pezizomycotina</taxon>
        <taxon>Sordariomycetes</taxon>
        <taxon>Hypocreomycetidae</taxon>
        <taxon>Hypocreales</taxon>
        <taxon>Ophiocordycipitaceae</taxon>
        <taxon>Purpureocillium</taxon>
    </lineage>
</organism>